<dbReference type="Pfam" id="PF19486">
    <property type="entry name" value="DUF6022"/>
    <property type="match status" value="1"/>
</dbReference>
<gene>
    <name evidence="1" type="ORF">H7B90_11225</name>
</gene>
<reference evidence="1 2" key="1">
    <citation type="submission" date="2020-08" db="EMBL/GenBank/DDBJ databases">
        <title>Cohnella phylogeny.</title>
        <authorList>
            <person name="Dunlap C."/>
        </authorList>
    </citation>
    <scope>NUCLEOTIDE SEQUENCE [LARGE SCALE GENOMIC DNA]</scope>
    <source>
        <strain evidence="1 2">DSM 25239</strain>
    </source>
</reference>
<organism evidence="1 2">
    <name type="scientific">Cohnella xylanilytica</name>
    <dbReference type="NCBI Taxonomy" id="557555"/>
    <lineage>
        <taxon>Bacteria</taxon>
        <taxon>Bacillati</taxon>
        <taxon>Bacillota</taxon>
        <taxon>Bacilli</taxon>
        <taxon>Bacillales</taxon>
        <taxon>Paenibacillaceae</taxon>
        <taxon>Cohnella</taxon>
    </lineage>
</organism>
<name>A0A841U1I3_9BACL</name>
<keyword evidence="2" id="KW-1185">Reference proteome</keyword>
<dbReference type="AlphaFoldDB" id="A0A841U1I3"/>
<dbReference type="Proteomes" id="UP000553776">
    <property type="component" value="Unassembled WGS sequence"/>
</dbReference>
<proteinExistence type="predicted"/>
<accession>A0A841U1I3</accession>
<comment type="caution">
    <text evidence="1">The sequence shown here is derived from an EMBL/GenBank/DDBJ whole genome shotgun (WGS) entry which is preliminary data.</text>
</comment>
<protein>
    <submittedName>
        <fullName evidence="1">Uncharacterized protein</fullName>
    </submittedName>
</protein>
<evidence type="ECO:0000313" key="1">
    <source>
        <dbReference type="EMBL" id="MBB6691970.1"/>
    </source>
</evidence>
<dbReference type="InterPro" id="IPR046064">
    <property type="entry name" value="DUF6022"/>
</dbReference>
<evidence type="ECO:0000313" key="2">
    <source>
        <dbReference type="Proteomes" id="UP000553776"/>
    </source>
</evidence>
<dbReference type="RefSeq" id="WP_185135964.1">
    <property type="nucleotide sequence ID" value="NZ_BORM01000003.1"/>
</dbReference>
<dbReference type="EMBL" id="JACJVR010000044">
    <property type="protein sequence ID" value="MBB6691970.1"/>
    <property type="molecule type" value="Genomic_DNA"/>
</dbReference>
<sequence>MTEMTIEAIVRKASKIMDSSWRTEYEERREELERMFAEYGDRAYGAWIQRFMVPVFAHLAEEGYQAKAGFNRSDSVENWGPPEERERCAWYVIKGSDGEPVGSMILQVYHSHRSFRLPRAPRLFALPETDKEAIVAALSRAGTRVRWDRKEERLTELEESGIEAPRWEYATDVSLGDCLRPEDDAQLHSWSLDEMLSHWGRYGWELVNVVARADGRTIAFFKRPA</sequence>